<keyword evidence="3" id="KW-1185">Reference proteome</keyword>
<organism evidence="2 3">
    <name type="scientific">Anisodus tanguticus</name>
    <dbReference type="NCBI Taxonomy" id="243964"/>
    <lineage>
        <taxon>Eukaryota</taxon>
        <taxon>Viridiplantae</taxon>
        <taxon>Streptophyta</taxon>
        <taxon>Embryophyta</taxon>
        <taxon>Tracheophyta</taxon>
        <taxon>Spermatophyta</taxon>
        <taxon>Magnoliopsida</taxon>
        <taxon>eudicotyledons</taxon>
        <taxon>Gunneridae</taxon>
        <taxon>Pentapetalae</taxon>
        <taxon>asterids</taxon>
        <taxon>lamiids</taxon>
        <taxon>Solanales</taxon>
        <taxon>Solanaceae</taxon>
        <taxon>Solanoideae</taxon>
        <taxon>Hyoscyameae</taxon>
        <taxon>Anisodus</taxon>
    </lineage>
</organism>
<dbReference type="EMBL" id="JAVYJV010000020">
    <property type="protein sequence ID" value="KAK4343716.1"/>
    <property type="molecule type" value="Genomic_DNA"/>
</dbReference>
<dbReference type="AlphaFoldDB" id="A0AAE1R2G4"/>
<feature type="region of interest" description="Disordered" evidence="1">
    <location>
        <begin position="15"/>
        <end position="35"/>
    </location>
</feature>
<accession>A0AAE1R2G4</accession>
<evidence type="ECO:0000313" key="3">
    <source>
        <dbReference type="Proteomes" id="UP001291623"/>
    </source>
</evidence>
<dbReference type="Proteomes" id="UP001291623">
    <property type="component" value="Unassembled WGS sequence"/>
</dbReference>
<sequence length="177" mass="20353">MPLCKEDTCKDACGRKQKMPDPQGIKDRRGQANKQGRNIDGILTYSHVGLANNRHVVRNQRKRPVISIKEDTMQKESVEQLPAPRTFIPSPKREKRRQSQGGLSIFGDLKILLRDIHGHWRFGVLAAPCDRRSPHVVRMSTPKIPQKTFNRRLTCGPHVQHAARMWPPHVYFKDLIV</sequence>
<evidence type="ECO:0000256" key="1">
    <source>
        <dbReference type="SAM" id="MobiDB-lite"/>
    </source>
</evidence>
<reference evidence="2" key="1">
    <citation type="submission" date="2023-12" db="EMBL/GenBank/DDBJ databases">
        <title>Genome assembly of Anisodus tanguticus.</title>
        <authorList>
            <person name="Wang Y.-J."/>
        </authorList>
    </citation>
    <scope>NUCLEOTIDE SEQUENCE</scope>
    <source>
        <strain evidence="2">KB-2021</strain>
        <tissue evidence="2">Leaf</tissue>
    </source>
</reference>
<comment type="caution">
    <text evidence="2">The sequence shown here is derived from an EMBL/GenBank/DDBJ whole genome shotgun (WGS) entry which is preliminary data.</text>
</comment>
<name>A0AAE1R2G4_9SOLA</name>
<proteinExistence type="predicted"/>
<protein>
    <submittedName>
        <fullName evidence="2">Uncharacterized protein</fullName>
    </submittedName>
</protein>
<gene>
    <name evidence="2" type="ORF">RND71_036810</name>
</gene>
<evidence type="ECO:0000313" key="2">
    <source>
        <dbReference type="EMBL" id="KAK4343716.1"/>
    </source>
</evidence>